<evidence type="ECO:0000256" key="7">
    <source>
        <dbReference type="ARBA" id="ARBA00022927"/>
    </source>
</evidence>
<comment type="caution">
    <text evidence="12">The sequence shown here is derived from an EMBL/GenBank/DDBJ whole genome shotgun (WGS) entry which is preliminary data.</text>
</comment>
<gene>
    <name evidence="12" type="ORF">H9S92_21710</name>
</gene>
<keyword evidence="3" id="KW-0813">Transport</keyword>
<dbReference type="NCBIfam" id="TIGR01352">
    <property type="entry name" value="tonB_Cterm"/>
    <property type="match status" value="1"/>
</dbReference>
<dbReference type="InterPro" id="IPR003538">
    <property type="entry name" value="TonB"/>
</dbReference>
<dbReference type="GO" id="GO:0015031">
    <property type="term" value="P:protein transport"/>
    <property type="evidence" value="ECO:0007669"/>
    <property type="project" value="UniProtKB-KW"/>
</dbReference>
<evidence type="ECO:0000313" key="12">
    <source>
        <dbReference type="EMBL" id="MBC6996805.1"/>
    </source>
</evidence>
<keyword evidence="5" id="KW-0997">Cell inner membrane</keyword>
<keyword evidence="9" id="KW-0472">Membrane</keyword>
<dbReference type="SUPFAM" id="SSF74653">
    <property type="entry name" value="TolA/TonB C-terminal domain"/>
    <property type="match status" value="1"/>
</dbReference>
<dbReference type="PANTHER" id="PTHR33446">
    <property type="entry name" value="PROTEIN TONB-RELATED"/>
    <property type="match status" value="1"/>
</dbReference>
<evidence type="ECO:0000256" key="3">
    <source>
        <dbReference type="ARBA" id="ARBA00022448"/>
    </source>
</evidence>
<evidence type="ECO:0000256" key="8">
    <source>
        <dbReference type="ARBA" id="ARBA00022989"/>
    </source>
</evidence>
<comment type="similarity">
    <text evidence="2">Belongs to the TonB family.</text>
</comment>
<keyword evidence="8" id="KW-1133">Transmembrane helix</keyword>
<keyword evidence="4" id="KW-1003">Cell membrane</keyword>
<dbReference type="GO" id="GO:0098797">
    <property type="term" value="C:plasma membrane protein complex"/>
    <property type="evidence" value="ECO:0007669"/>
    <property type="project" value="TreeGrafter"/>
</dbReference>
<comment type="subcellular location">
    <subcellularLocation>
        <location evidence="1">Cell inner membrane</location>
        <topology evidence="1">Single-pass membrane protein</topology>
        <orientation evidence="1">Periplasmic side</orientation>
    </subcellularLocation>
</comment>
<feature type="domain" description="TonB C-terminal" evidence="11">
    <location>
        <begin position="192"/>
        <end position="286"/>
    </location>
</feature>
<dbReference type="Gene3D" id="3.30.1150.10">
    <property type="match status" value="1"/>
</dbReference>
<dbReference type="GO" id="GO:0031992">
    <property type="term" value="F:energy transducer activity"/>
    <property type="evidence" value="ECO:0007669"/>
    <property type="project" value="InterPro"/>
</dbReference>
<feature type="region of interest" description="Disordered" evidence="10">
    <location>
        <begin position="135"/>
        <end position="154"/>
    </location>
</feature>
<dbReference type="GO" id="GO:0030288">
    <property type="term" value="C:outer membrane-bounded periplasmic space"/>
    <property type="evidence" value="ECO:0007669"/>
    <property type="project" value="InterPro"/>
</dbReference>
<evidence type="ECO:0000256" key="9">
    <source>
        <dbReference type="ARBA" id="ARBA00023136"/>
    </source>
</evidence>
<name>A0A923T9K1_9BACT</name>
<dbReference type="GO" id="GO:0055085">
    <property type="term" value="P:transmembrane transport"/>
    <property type="evidence" value="ECO:0007669"/>
    <property type="project" value="InterPro"/>
</dbReference>
<proteinExistence type="inferred from homology"/>
<evidence type="ECO:0000256" key="10">
    <source>
        <dbReference type="SAM" id="MobiDB-lite"/>
    </source>
</evidence>
<keyword evidence="7" id="KW-0653">Protein transport</keyword>
<evidence type="ECO:0000256" key="6">
    <source>
        <dbReference type="ARBA" id="ARBA00022692"/>
    </source>
</evidence>
<reference evidence="12" key="1">
    <citation type="submission" date="2020-08" db="EMBL/GenBank/DDBJ databases">
        <title>Lewinella bacteria from marine environments.</title>
        <authorList>
            <person name="Zhong Y."/>
        </authorList>
    </citation>
    <scope>NUCLEOTIDE SEQUENCE</scope>
    <source>
        <strain evidence="12">KCTC 42187</strain>
    </source>
</reference>
<evidence type="ECO:0000256" key="4">
    <source>
        <dbReference type="ARBA" id="ARBA00022475"/>
    </source>
</evidence>
<keyword evidence="13" id="KW-1185">Reference proteome</keyword>
<evidence type="ECO:0000256" key="2">
    <source>
        <dbReference type="ARBA" id="ARBA00006555"/>
    </source>
</evidence>
<dbReference type="EMBL" id="JACSIT010000154">
    <property type="protein sequence ID" value="MBC6996805.1"/>
    <property type="molecule type" value="Genomic_DNA"/>
</dbReference>
<dbReference type="RefSeq" id="WP_187468809.1">
    <property type="nucleotide sequence ID" value="NZ_JACSIT010000154.1"/>
</dbReference>
<accession>A0A923T9K1</accession>
<dbReference type="Pfam" id="PF03544">
    <property type="entry name" value="TonB_C"/>
    <property type="match status" value="1"/>
</dbReference>
<feature type="compositionally biased region" description="Pro residues" evidence="10">
    <location>
        <begin position="136"/>
        <end position="154"/>
    </location>
</feature>
<organism evidence="12 13">
    <name type="scientific">Neolewinella lacunae</name>
    <dbReference type="NCBI Taxonomy" id="1517758"/>
    <lineage>
        <taxon>Bacteria</taxon>
        <taxon>Pseudomonadati</taxon>
        <taxon>Bacteroidota</taxon>
        <taxon>Saprospiria</taxon>
        <taxon>Saprospirales</taxon>
        <taxon>Lewinellaceae</taxon>
        <taxon>Neolewinella</taxon>
    </lineage>
</organism>
<evidence type="ECO:0000256" key="5">
    <source>
        <dbReference type="ARBA" id="ARBA00022519"/>
    </source>
</evidence>
<evidence type="ECO:0000313" key="13">
    <source>
        <dbReference type="Proteomes" id="UP000650081"/>
    </source>
</evidence>
<evidence type="ECO:0000256" key="1">
    <source>
        <dbReference type="ARBA" id="ARBA00004383"/>
    </source>
</evidence>
<keyword evidence="6" id="KW-0812">Transmembrane</keyword>
<dbReference type="InterPro" id="IPR037682">
    <property type="entry name" value="TonB_C"/>
</dbReference>
<dbReference type="Proteomes" id="UP000650081">
    <property type="component" value="Unassembled WGS sequence"/>
</dbReference>
<sequence>MMLYTFSGTAVLLGLAGLCLLLALTVVSLRRILRQQATGQRTKNAAFSFTGPVQQLSLCAAIAAAFVTINWTRFAAEPTQYAAFEVIEDLIEVDIPTFYAPPPPPPPPPPVIETAPVIEVEPEEFVSLDVAADEAVPPPAPPPALAPAAAPVPPPPPPPVDYGTDQEFLFVERMPVFGQECRELSGDARKACSDRALLAFVQSRVRYPAMARENGLQGTVVVSFTVEKDGSISAIEAVRKIAGGCTEEALKAVEAINREGQKFTPGMQQGRPVRVRFNLPIKFTLQ</sequence>
<dbReference type="InterPro" id="IPR051045">
    <property type="entry name" value="TonB-dependent_transducer"/>
</dbReference>
<dbReference type="GO" id="GO:0015891">
    <property type="term" value="P:siderophore transport"/>
    <property type="evidence" value="ECO:0007669"/>
    <property type="project" value="InterPro"/>
</dbReference>
<protein>
    <submittedName>
        <fullName evidence="12">Energy transducer TonB</fullName>
    </submittedName>
</protein>
<dbReference type="AlphaFoldDB" id="A0A923T9K1"/>
<evidence type="ECO:0000259" key="11">
    <source>
        <dbReference type="PROSITE" id="PS52015"/>
    </source>
</evidence>
<dbReference type="InterPro" id="IPR006260">
    <property type="entry name" value="TonB/TolA_C"/>
</dbReference>
<dbReference type="PRINTS" id="PR01374">
    <property type="entry name" value="TONBPROTEIN"/>
</dbReference>
<dbReference type="PANTHER" id="PTHR33446:SF2">
    <property type="entry name" value="PROTEIN TONB"/>
    <property type="match status" value="1"/>
</dbReference>
<dbReference type="PROSITE" id="PS52015">
    <property type="entry name" value="TONB_CTD"/>
    <property type="match status" value="1"/>
</dbReference>